<dbReference type="EMBL" id="NMUH01000049">
    <property type="protein sequence ID" value="MQL69848.1"/>
    <property type="molecule type" value="Genomic_DNA"/>
</dbReference>
<comment type="caution">
    <text evidence="2">The sequence shown here is derived from an EMBL/GenBank/DDBJ whole genome shotgun (WGS) entry which is preliminary data.</text>
</comment>
<feature type="compositionally biased region" description="Polar residues" evidence="1">
    <location>
        <begin position="297"/>
        <end position="308"/>
    </location>
</feature>
<dbReference type="AlphaFoldDB" id="A0A843TD71"/>
<accession>A0A843TD71</accession>
<sequence length="318" mass="36106">MSRVCPRRGGSRRRCQQRSQWHSLREQRQQQQAGSSSESTSPRHSSMQIGSLWWSSSSGTHTREHGSLGRRQWVVNLQYLPQQYRSSRQIRRWSSQQFSSRRFRKLSTRGGGQSRQQRRQSRFVEQSVQQGAEQGRQEQQQLQQAPQRGRGRVMALTKEQAEASNLVIGTFPMLGRAAHVLVDPDASLCFASKEFYESLVHHTLERQCDVMVDLPSAVVDCQRKSVRFEIPGAPVLCFRVVSGRIVSEPPSAEDATAIEVAMMSRPGWPPRHHRDALGCDKVVTAWAATIVSQQGWASRQGETSQQRQGGRRAEEMGW</sequence>
<feature type="compositionally biased region" description="Polar residues" evidence="1">
    <location>
        <begin position="47"/>
        <end position="60"/>
    </location>
</feature>
<protein>
    <submittedName>
        <fullName evidence="2">Uncharacterized protein</fullName>
    </submittedName>
</protein>
<keyword evidence="3" id="KW-1185">Reference proteome</keyword>
<evidence type="ECO:0000313" key="3">
    <source>
        <dbReference type="Proteomes" id="UP000652761"/>
    </source>
</evidence>
<feature type="compositionally biased region" description="Basic residues" evidence="1">
    <location>
        <begin position="1"/>
        <end position="16"/>
    </location>
</feature>
<feature type="region of interest" description="Disordered" evidence="1">
    <location>
        <begin position="297"/>
        <end position="318"/>
    </location>
</feature>
<proteinExistence type="predicted"/>
<gene>
    <name evidence="2" type="ORF">Taro_002173</name>
</gene>
<dbReference type="Pfam" id="PF08284">
    <property type="entry name" value="RVP_2"/>
    <property type="match status" value="1"/>
</dbReference>
<reference evidence="2" key="1">
    <citation type="submission" date="2017-07" db="EMBL/GenBank/DDBJ databases">
        <title>Taro Niue Genome Assembly and Annotation.</title>
        <authorList>
            <person name="Atibalentja N."/>
            <person name="Keating K."/>
            <person name="Fields C.J."/>
        </authorList>
    </citation>
    <scope>NUCLEOTIDE SEQUENCE</scope>
    <source>
        <strain evidence="2">Niue_2</strain>
        <tissue evidence="2">Leaf</tissue>
    </source>
</reference>
<organism evidence="2 3">
    <name type="scientific">Colocasia esculenta</name>
    <name type="common">Wild taro</name>
    <name type="synonym">Arum esculentum</name>
    <dbReference type="NCBI Taxonomy" id="4460"/>
    <lineage>
        <taxon>Eukaryota</taxon>
        <taxon>Viridiplantae</taxon>
        <taxon>Streptophyta</taxon>
        <taxon>Embryophyta</taxon>
        <taxon>Tracheophyta</taxon>
        <taxon>Spermatophyta</taxon>
        <taxon>Magnoliopsida</taxon>
        <taxon>Liliopsida</taxon>
        <taxon>Araceae</taxon>
        <taxon>Aroideae</taxon>
        <taxon>Colocasieae</taxon>
        <taxon>Colocasia</taxon>
    </lineage>
</organism>
<feature type="region of interest" description="Disordered" evidence="1">
    <location>
        <begin position="101"/>
        <end position="152"/>
    </location>
</feature>
<feature type="compositionally biased region" description="Low complexity" evidence="1">
    <location>
        <begin position="123"/>
        <end position="148"/>
    </location>
</feature>
<evidence type="ECO:0000256" key="1">
    <source>
        <dbReference type="SAM" id="MobiDB-lite"/>
    </source>
</evidence>
<evidence type="ECO:0000313" key="2">
    <source>
        <dbReference type="EMBL" id="MQL69848.1"/>
    </source>
</evidence>
<feature type="region of interest" description="Disordered" evidence="1">
    <location>
        <begin position="1"/>
        <end position="66"/>
    </location>
</feature>
<name>A0A843TD71_COLES</name>
<dbReference type="Proteomes" id="UP000652761">
    <property type="component" value="Unassembled WGS sequence"/>
</dbReference>
<feature type="compositionally biased region" description="Low complexity" evidence="1">
    <location>
        <begin position="35"/>
        <end position="46"/>
    </location>
</feature>